<dbReference type="InterPro" id="IPR006578">
    <property type="entry name" value="MADF-dom"/>
</dbReference>
<feature type="domain" description="MADF" evidence="2">
    <location>
        <begin position="408"/>
        <end position="507"/>
    </location>
</feature>
<dbReference type="PROSITE" id="PS51029">
    <property type="entry name" value="MADF"/>
    <property type="match status" value="2"/>
</dbReference>
<feature type="region of interest" description="Disordered" evidence="1">
    <location>
        <begin position="263"/>
        <end position="286"/>
    </location>
</feature>
<evidence type="ECO:0000259" key="2">
    <source>
        <dbReference type="PROSITE" id="PS51029"/>
    </source>
</evidence>
<feature type="region of interest" description="Disordered" evidence="1">
    <location>
        <begin position="411"/>
        <end position="431"/>
    </location>
</feature>
<reference evidence="3" key="1">
    <citation type="submission" date="2020-08" db="EMBL/GenBank/DDBJ databases">
        <title>Spodoptera exigua strain:BAW_Kor-Di-RS1 Genome sequencing and assembly.</title>
        <authorList>
            <person name="Kim J."/>
            <person name="Nam H.Y."/>
            <person name="Kwon M."/>
            <person name="Choi J.H."/>
            <person name="Cho S.R."/>
            <person name="Kim G.-H."/>
        </authorList>
    </citation>
    <scope>NUCLEOTIDE SEQUENCE</scope>
    <source>
        <strain evidence="3">BAW_Kor-Di-RS1</strain>
        <tissue evidence="3">Whole-body</tissue>
    </source>
</reference>
<proteinExistence type="predicted"/>
<evidence type="ECO:0000313" key="3">
    <source>
        <dbReference type="EMBL" id="KAF9413738.1"/>
    </source>
</evidence>
<feature type="region of interest" description="Disordered" evidence="1">
    <location>
        <begin position="81"/>
        <end position="115"/>
    </location>
</feature>
<feature type="domain" description="MADF" evidence="2">
    <location>
        <begin position="20"/>
        <end position="102"/>
    </location>
</feature>
<evidence type="ECO:0000313" key="4">
    <source>
        <dbReference type="Proteomes" id="UP000648187"/>
    </source>
</evidence>
<dbReference type="PANTHER" id="PTHR12243">
    <property type="entry name" value="MADF DOMAIN TRANSCRIPTION FACTOR"/>
    <property type="match status" value="1"/>
</dbReference>
<name>A0A835L3R4_SPOEX</name>
<gene>
    <name evidence="3" type="ORF">HW555_008184</name>
</gene>
<dbReference type="EMBL" id="JACKWZ010000152">
    <property type="protein sequence ID" value="KAF9413738.1"/>
    <property type="molecule type" value="Genomic_DNA"/>
</dbReference>
<keyword evidence="4" id="KW-1185">Reference proteome</keyword>
<dbReference type="PANTHER" id="PTHR12243:SF69">
    <property type="entry name" value="SI:CH73-59F11.3"/>
    <property type="match status" value="1"/>
</dbReference>
<dbReference type="Proteomes" id="UP000648187">
    <property type="component" value="Unassembled WGS sequence"/>
</dbReference>
<dbReference type="InterPro" id="IPR039353">
    <property type="entry name" value="TF_Adf1"/>
</dbReference>
<dbReference type="GO" id="GO:0005634">
    <property type="term" value="C:nucleus"/>
    <property type="evidence" value="ECO:0007669"/>
    <property type="project" value="TreeGrafter"/>
</dbReference>
<dbReference type="GO" id="GO:0006357">
    <property type="term" value="P:regulation of transcription by RNA polymerase II"/>
    <property type="evidence" value="ECO:0007669"/>
    <property type="project" value="TreeGrafter"/>
</dbReference>
<dbReference type="AlphaFoldDB" id="A0A835L3R4"/>
<protein>
    <recommendedName>
        <fullName evidence="2">MADF domain-containing protein</fullName>
    </recommendedName>
</protein>
<feature type="region of interest" description="Disordered" evidence="1">
    <location>
        <begin position="204"/>
        <end position="239"/>
    </location>
</feature>
<accession>A0A835L3R4</accession>
<sequence length="519" mass="59436">MVNCVLRAYFVKMEPFDTDRFITEINNRPATWNALLPEYSNKVLKRNAWDELCQIFYNNFNEKTSKEKNLADQLYEIKSPSQNDDAALGNNQDYDFQKPHSPKKSKKNPKREDPQDKLYEALTANLNQSKEANYTILSENPDTLFLVSLAKDFSAIKEEFKLEAKADMKNLIRKYKNMGQSSRTLNENRYQGFQYEHHYGYQSGYQSDIQPQYPSNQSAPRNESVSSLQNLDSNESVTNDSDIISDINYTTEELMRYLEDSDEDLDSFSDGSVEEYQPNYDEGEESEDTEVIANFIASSADRRSEGPSAIPASLSVSNVSDAQWKRDVLPRNEEVVKAKLRRGEQIARQKDNLYTVLKWHDKRDVLMISTCHGDSMSKAPFKRRANTRAEPGSARGSPRHALCKQLRSTGLGKEEEPAIWNPKDPGHKSRNNVHDAWTKIKTKFCEGTGESISVEELKKKKENLMATYRKLNTKVKSSSTSGSGTDDMFKPNWPFYEQMAKFLHGVYKPTTTKSSEVFS</sequence>
<dbReference type="Pfam" id="PF10545">
    <property type="entry name" value="MADF_DNA_bdg"/>
    <property type="match status" value="1"/>
</dbReference>
<organism evidence="3 4">
    <name type="scientific">Spodoptera exigua</name>
    <name type="common">Beet armyworm</name>
    <name type="synonym">Noctua fulgens</name>
    <dbReference type="NCBI Taxonomy" id="7107"/>
    <lineage>
        <taxon>Eukaryota</taxon>
        <taxon>Metazoa</taxon>
        <taxon>Ecdysozoa</taxon>
        <taxon>Arthropoda</taxon>
        <taxon>Hexapoda</taxon>
        <taxon>Insecta</taxon>
        <taxon>Pterygota</taxon>
        <taxon>Neoptera</taxon>
        <taxon>Endopterygota</taxon>
        <taxon>Lepidoptera</taxon>
        <taxon>Glossata</taxon>
        <taxon>Ditrysia</taxon>
        <taxon>Noctuoidea</taxon>
        <taxon>Noctuidae</taxon>
        <taxon>Amphipyrinae</taxon>
        <taxon>Spodoptera</taxon>
    </lineage>
</organism>
<comment type="caution">
    <text evidence="3">The sequence shown here is derived from an EMBL/GenBank/DDBJ whole genome shotgun (WGS) entry which is preliminary data.</text>
</comment>
<evidence type="ECO:0000256" key="1">
    <source>
        <dbReference type="SAM" id="MobiDB-lite"/>
    </source>
</evidence>
<feature type="compositionally biased region" description="Polar residues" evidence="1">
    <location>
        <begin position="81"/>
        <end position="94"/>
    </location>
</feature>
<dbReference type="GO" id="GO:0005667">
    <property type="term" value="C:transcription regulator complex"/>
    <property type="evidence" value="ECO:0007669"/>
    <property type="project" value="TreeGrafter"/>
</dbReference>
<feature type="compositionally biased region" description="Basic residues" evidence="1">
    <location>
        <begin position="100"/>
        <end position="109"/>
    </location>
</feature>
<dbReference type="SMART" id="SM00595">
    <property type="entry name" value="MADF"/>
    <property type="match status" value="1"/>
</dbReference>